<name>A0A2H0LKN4_9BACT</name>
<evidence type="ECO:0000256" key="5">
    <source>
        <dbReference type="ARBA" id="ARBA00022679"/>
    </source>
</evidence>
<evidence type="ECO:0000313" key="10">
    <source>
        <dbReference type="EMBL" id="PIQ84978.1"/>
    </source>
</evidence>
<dbReference type="PROSITE" id="PS50972">
    <property type="entry name" value="PTERIN_BINDING"/>
    <property type="match status" value="1"/>
</dbReference>
<organism evidence="10 11">
    <name type="scientific">Candidatus Abzuiibacterium crystallinum</name>
    <dbReference type="NCBI Taxonomy" id="1974748"/>
    <lineage>
        <taxon>Bacteria</taxon>
        <taxon>Pseudomonadati</taxon>
        <taxon>Candidatus Omnitrophota</taxon>
        <taxon>Candidatus Abzuiibacterium</taxon>
    </lineage>
</organism>
<evidence type="ECO:0000256" key="3">
    <source>
        <dbReference type="ARBA" id="ARBA00004763"/>
    </source>
</evidence>
<evidence type="ECO:0000256" key="1">
    <source>
        <dbReference type="ARBA" id="ARBA00000012"/>
    </source>
</evidence>
<evidence type="ECO:0000259" key="9">
    <source>
        <dbReference type="PROSITE" id="PS50972"/>
    </source>
</evidence>
<dbReference type="CDD" id="cd00739">
    <property type="entry name" value="DHPS"/>
    <property type="match status" value="1"/>
</dbReference>
<evidence type="ECO:0000256" key="6">
    <source>
        <dbReference type="ARBA" id="ARBA00022723"/>
    </source>
</evidence>
<dbReference type="SUPFAM" id="SSF51717">
    <property type="entry name" value="Dihydropteroate synthetase-like"/>
    <property type="match status" value="1"/>
</dbReference>
<dbReference type="EMBL" id="PCVY01000076">
    <property type="protein sequence ID" value="PIQ84978.1"/>
    <property type="molecule type" value="Genomic_DNA"/>
</dbReference>
<comment type="caution">
    <text evidence="10">The sequence shown here is derived from an EMBL/GenBank/DDBJ whole genome shotgun (WGS) entry which is preliminary data.</text>
</comment>
<dbReference type="GO" id="GO:0046872">
    <property type="term" value="F:metal ion binding"/>
    <property type="evidence" value="ECO:0007669"/>
    <property type="project" value="UniProtKB-KW"/>
</dbReference>
<protein>
    <recommendedName>
        <fullName evidence="4">dihydropteroate synthase</fullName>
        <ecNumber evidence="4">2.5.1.15</ecNumber>
    </recommendedName>
</protein>
<reference evidence="10 11" key="1">
    <citation type="submission" date="2017-09" db="EMBL/GenBank/DDBJ databases">
        <title>Depth-based differentiation of microbial function through sediment-hosted aquifers and enrichment of novel symbionts in the deep terrestrial subsurface.</title>
        <authorList>
            <person name="Probst A.J."/>
            <person name="Ladd B."/>
            <person name="Jarett J.K."/>
            <person name="Geller-Mcgrath D.E."/>
            <person name="Sieber C.M."/>
            <person name="Emerson J.B."/>
            <person name="Anantharaman K."/>
            <person name="Thomas B.C."/>
            <person name="Malmstrom R."/>
            <person name="Stieglmeier M."/>
            <person name="Klingl A."/>
            <person name="Woyke T."/>
            <person name="Ryan C.M."/>
            <person name="Banfield J.F."/>
        </authorList>
    </citation>
    <scope>NUCLEOTIDE SEQUENCE [LARGE SCALE GENOMIC DNA]</scope>
    <source>
        <strain evidence="10">CG11_big_fil_rev_8_21_14_0_20_45_26</strain>
    </source>
</reference>
<dbReference type="InterPro" id="IPR045031">
    <property type="entry name" value="DHP_synth-like"/>
</dbReference>
<dbReference type="Proteomes" id="UP000230859">
    <property type="component" value="Unassembled WGS sequence"/>
</dbReference>
<dbReference type="GO" id="GO:0046654">
    <property type="term" value="P:tetrahydrofolate biosynthetic process"/>
    <property type="evidence" value="ECO:0007669"/>
    <property type="project" value="TreeGrafter"/>
</dbReference>
<dbReference type="GO" id="GO:0046656">
    <property type="term" value="P:folic acid biosynthetic process"/>
    <property type="evidence" value="ECO:0007669"/>
    <property type="project" value="UniProtKB-KW"/>
</dbReference>
<accession>A0A2H0LKN4</accession>
<dbReference type="InterPro" id="IPR006390">
    <property type="entry name" value="DHP_synth_dom"/>
</dbReference>
<keyword evidence="7" id="KW-0460">Magnesium</keyword>
<gene>
    <name evidence="10" type="primary">folP</name>
    <name evidence="10" type="ORF">COV74_10270</name>
</gene>
<dbReference type="AlphaFoldDB" id="A0A2H0LKN4"/>
<evidence type="ECO:0000256" key="4">
    <source>
        <dbReference type="ARBA" id="ARBA00012458"/>
    </source>
</evidence>
<keyword evidence="8" id="KW-0289">Folate biosynthesis</keyword>
<feature type="domain" description="Pterin-binding" evidence="9">
    <location>
        <begin position="19"/>
        <end position="272"/>
    </location>
</feature>
<proteinExistence type="predicted"/>
<dbReference type="GO" id="GO:0005829">
    <property type="term" value="C:cytosol"/>
    <property type="evidence" value="ECO:0007669"/>
    <property type="project" value="TreeGrafter"/>
</dbReference>
<evidence type="ECO:0000256" key="2">
    <source>
        <dbReference type="ARBA" id="ARBA00001946"/>
    </source>
</evidence>
<evidence type="ECO:0000256" key="7">
    <source>
        <dbReference type="ARBA" id="ARBA00022842"/>
    </source>
</evidence>
<dbReference type="EC" id="2.5.1.15" evidence="4"/>
<comment type="catalytic activity">
    <reaction evidence="1">
        <text>(7,8-dihydropterin-6-yl)methyl diphosphate + 4-aminobenzoate = 7,8-dihydropteroate + diphosphate</text>
        <dbReference type="Rhea" id="RHEA:19949"/>
        <dbReference type="ChEBI" id="CHEBI:17836"/>
        <dbReference type="ChEBI" id="CHEBI:17839"/>
        <dbReference type="ChEBI" id="CHEBI:33019"/>
        <dbReference type="ChEBI" id="CHEBI:72950"/>
        <dbReference type="EC" id="2.5.1.15"/>
    </reaction>
</comment>
<dbReference type="InterPro" id="IPR011005">
    <property type="entry name" value="Dihydropteroate_synth-like_sf"/>
</dbReference>
<keyword evidence="6" id="KW-0479">Metal-binding</keyword>
<dbReference type="Pfam" id="PF00809">
    <property type="entry name" value="Pterin_bind"/>
    <property type="match status" value="1"/>
</dbReference>
<dbReference type="Gene3D" id="3.20.20.20">
    <property type="entry name" value="Dihydropteroate synthase-like"/>
    <property type="match status" value="1"/>
</dbReference>
<dbReference type="NCBIfam" id="TIGR01496">
    <property type="entry name" value="DHPS"/>
    <property type="match status" value="1"/>
</dbReference>
<dbReference type="PANTHER" id="PTHR20941:SF1">
    <property type="entry name" value="FOLIC ACID SYNTHESIS PROTEIN FOL1"/>
    <property type="match status" value="1"/>
</dbReference>
<evidence type="ECO:0000313" key="11">
    <source>
        <dbReference type="Proteomes" id="UP000230859"/>
    </source>
</evidence>
<evidence type="ECO:0000256" key="8">
    <source>
        <dbReference type="ARBA" id="ARBA00022909"/>
    </source>
</evidence>
<dbReference type="PROSITE" id="PS00793">
    <property type="entry name" value="DHPS_2"/>
    <property type="match status" value="1"/>
</dbReference>
<keyword evidence="5" id="KW-0808">Transferase</keyword>
<comment type="cofactor">
    <cofactor evidence="2">
        <name>Mg(2+)</name>
        <dbReference type="ChEBI" id="CHEBI:18420"/>
    </cofactor>
</comment>
<comment type="pathway">
    <text evidence="3">Cofactor biosynthesis; tetrahydrofolate biosynthesis; 7,8-dihydrofolate from 2-amino-4-hydroxy-6-hydroxymethyl-7,8-dihydropteridine diphosphate and 4-aminobenzoate: step 1/2.</text>
</comment>
<dbReference type="PANTHER" id="PTHR20941">
    <property type="entry name" value="FOLATE SYNTHESIS PROTEINS"/>
    <property type="match status" value="1"/>
</dbReference>
<dbReference type="GO" id="GO:0004156">
    <property type="term" value="F:dihydropteroate synthase activity"/>
    <property type="evidence" value="ECO:0007669"/>
    <property type="project" value="UniProtKB-EC"/>
</dbReference>
<sequence length="279" mass="29956">MSGKLVWKIKGQVLNCSKPLFMGILNITPDSFSDGGRFQTPESAREQALALEAQGADILDIGAESTRPGAPLLSFNQELERLEPVLDGILKAVRIPISIDTTKSQIADYALGMGAAIVNDVSGLKGDPEMGAVIAKHQAGVVLMHRRGDAQSMQQLTHYDSLIADILKELQLSIDLAMQAGIGCEAVTIDPGIGFSKTADQNFQIIKSLAQFRKFERPILIGASRKSFLAAAAQKESSARLNASTAVHTLALERGANILRVHDVAAAREAWMVTKEVLL</sequence>
<dbReference type="InterPro" id="IPR000489">
    <property type="entry name" value="Pterin-binding_dom"/>
</dbReference>